<name>A0A2H1KCF5_BREAU</name>
<dbReference type="EMBL" id="FXYZ01000018">
    <property type="protein sequence ID" value="SMX97495.1"/>
    <property type="molecule type" value="Genomic_DNA"/>
</dbReference>
<sequence length="46" mass="4973">MIHSSRSCCPDVPRRIRTMRKRVLIIVLAVIAVLGLIAGMLGGTPT</sequence>
<evidence type="ECO:0000313" key="3">
    <source>
        <dbReference type="EMBL" id="SMX97495.1"/>
    </source>
</evidence>
<dbReference type="AlphaFoldDB" id="A0A2H1KCF5"/>
<dbReference type="RefSeq" id="WP_165770455.1">
    <property type="nucleotide sequence ID" value="NZ_AAGP01000029.1"/>
</dbReference>
<organism evidence="3 5">
    <name type="scientific">Brevibacterium aurantiacum</name>
    <dbReference type="NCBI Taxonomy" id="273384"/>
    <lineage>
        <taxon>Bacteria</taxon>
        <taxon>Bacillati</taxon>
        <taxon>Actinomycetota</taxon>
        <taxon>Actinomycetes</taxon>
        <taxon>Micrococcales</taxon>
        <taxon>Brevibacteriaceae</taxon>
        <taxon>Brevibacterium</taxon>
    </lineage>
</organism>
<keyword evidence="1" id="KW-1133">Transmembrane helix</keyword>
<gene>
    <name evidence="3" type="ORF">BAURA63_03193</name>
    <name evidence="2" type="ORF">BAURA86_00622</name>
</gene>
<evidence type="ECO:0000256" key="1">
    <source>
        <dbReference type="SAM" id="Phobius"/>
    </source>
</evidence>
<accession>A0A2H1KCF5</accession>
<keyword evidence="1" id="KW-0812">Transmembrane</keyword>
<dbReference type="Proteomes" id="UP000234327">
    <property type="component" value="Unassembled WGS sequence"/>
</dbReference>
<feature type="transmembrane region" description="Helical" evidence="1">
    <location>
        <begin position="23"/>
        <end position="43"/>
    </location>
</feature>
<dbReference type="EMBL" id="FXZI01000002">
    <property type="protein sequence ID" value="SMX75480.1"/>
    <property type="molecule type" value="Genomic_DNA"/>
</dbReference>
<dbReference type="Proteomes" id="UP000234300">
    <property type="component" value="Unassembled WGS sequence"/>
</dbReference>
<evidence type="ECO:0000313" key="2">
    <source>
        <dbReference type="EMBL" id="SMX75480.1"/>
    </source>
</evidence>
<evidence type="ECO:0000313" key="5">
    <source>
        <dbReference type="Proteomes" id="UP000234327"/>
    </source>
</evidence>
<reference evidence="4 5" key="1">
    <citation type="submission" date="2017-03" db="EMBL/GenBank/DDBJ databases">
        <authorList>
            <person name="Afonso C.L."/>
            <person name="Miller P.J."/>
            <person name="Scott M.A."/>
            <person name="Spackman E."/>
            <person name="Goraichik I."/>
            <person name="Dimitrov K.M."/>
            <person name="Suarez D.L."/>
            <person name="Swayne D.E."/>
        </authorList>
    </citation>
    <scope>NUCLEOTIDE SEQUENCE [LARGE SCALE GENOMIC DNA]</scope>
    <source>
        <strain evidence="3">6</strain>
        <strain evidence="5">6(3)</strain>
        <strain evidence="2">8</strain>
        <strain evidence="4">8(6)</strain>
    </source>
</reference>
<keyword evidence="1" id="KW-0472">Membrane</keyword>
<protein>
    <submittedName>
        <fullName evidence="3">Uncharacterized protein</fullName>
    </submittedName>
</protein>
<proteinExistence type="predicted"/>
<evidence type="ECO:0000313" key="4">
    <source>
        <dbReference type="Proteomes" id="UP000234300"/>
    </source>
</evidence>